<organism evidence="1 2">
    <name type="scientific">Bacillus lumedeiriae</name>
    <dbReference type="NCBI Taxonomy" id="3058829"/>
    <lineage>
        <taxon>Bacteria</taxon>
        <taxon>Bacillati</taxon>
        <taxon>Bacillota</taxon>
        <taxon>Bacilli</taxon>
        <taxon>Bacillales</taxon>
        <taxon>Bacillaceae</taxon>
        <taxon>Bacillus</taxon>
    </lineage>
</organism>
<gene>
    <name evidence="1" type="ORF">QYG89_05430</name>
</gene>
<sequence length="57" mass="6232">MDAYTVSINEAGVLSIDVNVYFSAALIELRDSNNALVGNFEGVFHGRPERPTSSQRC</sequence>
<name>A0ABW8I7E3_9BACI</name>
<evidence type="ECO:0000313" key="2">
    <source>
        <dbReference type="Proteomes" id="UP001619911"/>
    </source>
</evidence>
<evidence type="ECO:0000313" key="1">
    <source>
        <dbReference type="EMBL" id="MFK2825129.1"/>
    </source>
</evidence>
<accession>A0ABW8I7E3</accession>
<protein>
    <submittedName>
        <fullName evidence="1">Uncharacterized protein</fullName>
    </submittedName>
</protein>
<proteinExistence type="predicted"/>
<dbReference type="Proteomes" id="UP001619911">
    <property type="component" value="Unassembled WGS sequence"/>
</dbReference>
<dbReference type="EMBL" id="JAUIYO010000002">
    <property type="protein sequence ID" value="MFK2825129.1"/>
    <property type="molecule type" value="Genomic_DNA"/>
</dbReference>
<comment type="caution">
    <text evidence="1">The sequence shown here is derived from an EMBL/GenBank/DDBJ whole genome shotgun (WGS) entry which is preliminary data.</text>
</comment>
<reference evidence="1 2" key="1">
    <citation type="submission" date="2023-07" db="EMBL/GenBank/DDBJ databases">
        <title>Bacillus lucianemedeirus sp. nov, a new species isolated from an immunobiological production facility.</title>
        <authorList>
            <person name="Costa L.V."/>
            <person name="Miranda R.V.S.L."/>
            <person name="Brandao M.L.L."/>
            <person name="Reis C.M.F."/>
            <person name="Frazao A.M."/>
            <person name="Cruz F.V."/>
            <person name="Baio P.V.P."/>
            <person name="Veras J.F.C."/>
            <person name="Ramos J.N."/>
            <person name="Vieira V."/>
        </authorList>
    </citation>
    <scope>NUCLEOTIDE SEQUENCE [LARGE SCALE GENOMIC DNA]</scope>
    <source>
        <strain evidence="1 2">B190/17</strain>
    </source>
</reference>
<keyword evidence="2" id="KW-1185">Reference proteome</keyword>
<dbReference type="RefSeq" id="WP_404315360.1">
    <property type="nucleotide sequence ID" value="NZ_JAUIYO010000002.1"/>
</dbReference>